<keyword evidence="10" id="KW-0282">Flagellum</keyword>
<evidence type="ECO:0000256" key="2">
    <source>
        <dbReference type="ARBA" id="ARBA00009764"/>
    </source>
</evidence>
<evidence type="ECO:0000259" key="9">
    <source>
        <dbReference type="Pfam" id="PF07195"/>
    </source>
</evidence>
<evidence type="ECO:0000256" key="6">
    <source>
        <dbReference type="ARBA" id="ARBA00033074"/>
    </source>
</evidence>
<proteinExistence type="inferred from homology"/>
<feature type="domain" description="Flagellar hook-associated protein 2 C-terminal" evidence="9">
    <location>
        <begin position="661"/>
        <end position="925"/>
    </location>
</feature>
<evidence type="ECO:0000259" key="8">
    <source>
        <dbReference type="Pfam" id="PF02465"/>
    </source>
</evidence>
<dbReference type="InterPro" id="IPR010809">
    <property type="entry name" value="FliD_C"/>
</dbReference>
<dbReference type="RefSeq" id="WP_118929987.1">
    <property type="nucleotide sequence ID" value="NZ_QSKW01000007.1"/>
</dbReference>
<dbReference type="InterPro" id="IPR040026">
    <property type="entry name" value="FliD"/>
</dbReference>
<dbReference type="GO" id="GO:0009421">
    <property type="term" value="C:bacterial-type flagellum filament cap"/>
    <property type="evidence" value="ECO:0007669"/>
    <property type="project" value="InterPro"/>
</dbReference>
<dbReference type="Pfam" id="PF07195">
    <property type="entry name" value="FliD_C"/>
    <property type="match status" value="1"/>
</dbReference>
<protein>
    <recommendedName>
        <fullName evidence="7">Filament cap protein</fullName>
    </recommendedName>
    <alternativeName>
        <fullName evidence="6">Flagellar cap protein</fullName>
    </alternativeName>
</protein>
<name>A0A3R6CEB1_9FIRM</name>
<gene>
    <name evidence="10" type="ORF">DW707_06565</name>
</gene>
<dbReference type="Pfam" id="PF02465">
    <property type="entry name" value="FliD_N"/>
    <property type="match status" value="1"/>
</dbReference>
<dbReference type="Proteomes" id="UP000286271">
    <property type="component" value="Unassembled WGS sequence"/>
</dbReference>
<comment type="subcellular location">
    <subcellularLocation>
        <location evidence="1">Bacterial flagellum</location>
    </subcellularLocation>
</comment>
<keyword evidence="4" id="KW-0175">Coiled coil</keyword>
<evidence type="ECO:0000256" key="7">
    <source>
        <dbReference type="ARBA" id="ARBA00033192"/>
    </source>
</evidence>
<sequence>MPIRITGLNSGLDTEAIISALVSSYSYKTNKYKKAQTKLSWKQDAWKTLNTKVYSFYTSLDSLRFSKNYNLKSTKVSDSTKATVTASSSAPNGTQKLNILKVAQAGYLTGGKLDDSTTTGTTLAELGYTGGNGTITLTKGDGTKKTIEVSQGTTVNSFINSLKEAGVNASYDDINKRIFVSSKDTGKDNDFTLTGGNVDGANALSKLGLNVQSKETDATYTSYTKYYDADGNKLSQNVTDAINAYTQAKEAYNKANAQNSNLSSAYGYASAYTAMQDALKESGLSTDDQNKLVKLLQMSATDRAKSVMTSDGTIYKAETTDEDGNIIYSYEDTDGSKKYIQAVNTYTGSDGVSYTTKDGKVFTDANGNEYKATGKKDADGNALYANTKDGTTTEITIKTETNYYEAAASEQGTGFYQITDNDGNVYTQDDTGAYADKKGNKYYLDDTSGKLIQTTGKKDASDNWEKKTNGKEVSFDADKKVETTKTVYTQGAVVSNAVTGTKAYTDFADTIKKPVGGTEKTDKEVTSFLSTLASNISTVNTYEKTKDTTLSDTDDYSRADIIQKVHDAYTGADGGAGGSQGVTDLTNKFAAVITANKETMETSQTTMDENGVLASIANMEDGAEKDAAIAEFVKQVQAANDITNSPDITYNTDAKKIDGCDAEITLNGIQYTGSTNNFSVNGLNITAQVVTGDGDANAISITTATDTQGIYDKIKDFLSQYNSLINEITSLYNADSAKGYDPLTDDEKDAMSDTEVEKWEQKIKDSLLRRDDNLESLMSAMTSAMSGAVEVNGKKYYLSNFGIKTLGYLNAPKNQQNAYHIDGDEDDANSSGNADKLMTAITNDPDTVINFMQGLASNLYKSVHTKMQSSSLSSIYTVYNDKEMASEYSDYTDLIKKWEEKLEDKEDYYYKKFSSMETALSKLNSQTSSLSSLFGG</sequence>
<accession>A0A3R6CEB1</accession>
<dbReference type="GO" id="GO:0009424">
    <property type="term" value="C:bacterial-type flagellum hook"/>
    <property type="evidence" value="ECO:0007669"/>
    <property type="project" value="InterPro"/>
</dbReference>
<dbReference type="InterPro" id="IPR003481">
    <property type="entry name" value="FliD_N"/>
</dbReference>
<evidence type="ECO:0000313" key="10">
    <source>
        <dbReference type="EMBL" id="RHE98664.1"/>
    </source>
</evidence>
<evidence type="ECO:0000256" key="1">
    <source>
        <dbReference type="ARBA" id="ARBA00004365"/>
    </source>
</evidence>
<reference evidence="10 11" key="1">
    <citation type="submission" date="2018-08" db="EMBL/GenBank/DDBJ databases">
        <title>A genome reference for cultivated species of the human gut microbiota.</title>
        <authorList>
            <person name="Zou Y."/>
            <person name="Xue W."/>
            <person name="Luo G."/>
        </authorList>
    </citation>
    <scope>NUCLEOTIDE SEQUENCE [LARGE SCALE GENOMIC DNA]</scope>
    <source>
        <strain evidence="10 11">AM27-11</strain>
    </source>
</reference>
<dbReference type="PANTHER" id="PTHR30288">
    <property type="entry name" value="FLAGELLAR CAP/ASSEMBLY PROTEIN FLID"/>
    <property type="match status" value="1"/>
</dbReference>
<keyword evidence="5" id="KW-0975">Bacterial flagellum</keyword>
<evidence type="ECO:0000256" key="4">
    <source>
        <dbReference type="ARBA" id="ARBA00023054"/>
    </source>
</evidence>
<dbReference type="PANTHER" id="PTHR30288:SF0">
    <property type="entry name" value="FLAGELLAR HOOK-ASSOCIATED PROTEIN 2"/>
    <property type="match status" value="1"/>
</dbReference>
<comment type="subunit">
    <text evidence="3">Homopentamer.</text>
</comment>
<keyword evidence="10" id="KW-0969">Cilium</keyword>
<dbReference type="GO" id="GO:0071973">
    <property type="term" value="P:bacterial-type flagellum-dependent cell motility"/>
    <property type="evidence" value="ECO:0007669"/>
    <property type="project" value="TreeGrafter"/>
</dbReference>
<evidence type="ECO:0000313" key="11">
    <source>
        <dbReference type="Proteomes" id="UP000286271"/>
    </source>
</evidence>
<dbReference type="EMBL" id="QSKW01000007">
    <property type="protein sequence ID" value="RHE98664.1"/>
    <property type="molecule type" value="Genomic_DNA"/>
</dbReference>
<evidence type="ECO:0000256" key="3">
    <source>
        <dbReference type="ARBA" id="ARBA00011255"/>
    </source>
</evidence>
<dbReference type="AlphaFoldDB" id="A0A3R6CEB1"/>
<feature type="domain" description="Flagellar hook-associated protein 2 N-terminal" evidence="8">
    <location>
        <begin position="10"/>
        <end position="105"/>
    </location>
</feature>
<comment type="similarity">
    <text evidence="2">Belongs to the FliD family.</text>
</comment>
<organism evidence="10 11">
    <name type="scientific">Roseburia inulinivorans</name>
    <dbReference type="NCBI Taxonomy" id="360807"/>
    <lineage>
        <taxon>Bacteria</taxon>
        <taxon>Bacillati</taxon>
        <taxon>Bacillota</taxon>
        <taxon>Clostridia</taxon>
        <taxon>Lachnospirales</taxon>
        <taxon>Lachnospiraceae</taxon>
        <taxon>Roseburia</taxon>
    </lineage>
</organism>
<dbReference type="GO" id="GO:0007155">
    <property type="term" value="P:cell adhesion"/>
    <property type="evidence" value="ECO:0007669"/>
    <property type="project" value="InterPro"/>
</dbReference>
<keyword evidence="10" id="KW-0966">Cell projection</keyword>
<evidence type="ECO:0000256" key="5">
    <source>
        <dbReference type="ARBA" id="ARBA00023143"/>
    </source>
</evidence>
<comment type="caution">
    <text evidence="10">The sequence shown here is derived from an EMBL/GenBank/DDBJ whole genome shotgun (WGS) entry which is preliminary data.</text>
</comment>